<evidence type="ECO:0000313" key="2">
    <source>
        <dbReference type="EMBL" id="EUN28014.1"/>
    </source>
</evidence>
<feature type="signal peptide" evidence="1">
    <location>
        <begin position="1"/>
        <end position="22"/>
    </location>
</feature>
<proteinExistence type="predicted"/>
<protein>
    <submittedName>
        <fullName evidence="2">Uncharacterized protein</fullName>
    </submittedName>
</protein>
<evidence type="ECO:0000313" key="3">
    <source>
        <dbReference type="Proteomes" id="UP000054337"/>
    </source>
</evidence>
<keyword evidence="1" id="KW-0732">Signal</keyword>
<dbReference type="GeneID" id="26256049"/>
<gene>
    <name evidence="2" type="ORF">COCVIDRAFT_36894</name>
</gene>
<accession>W7EM45</accession>
<dbReference type="OrthoDB" id="10360812at2759"/>
<dbReference type="EMBL" id="KI968724">
    <property type="protein sequence ID" value="EUN28014.1"/>
    <property type="molecule type" value="Genomic_DNA"/>
</dbReference>
<dbReference type="AlphaFoldDB" id="W7EM45"/>
<sequence length="575" mass="62110">MPSGVLVLVLALLVLVLVRVRCCERGPTETASLPDGFPTRRARTGGRWEGCLGEPLSFPSHRVLDRPGDVGDGGKETLLTVGARADTQFKRPRLLWPNKLVDCLFLFSCDWLLQEAQDRLIAFGRQKENVNGRGGCCCCMSLLIGFASRALTVFFGGARGVMRLTYPQLARGLLLALALFAGRWCQDLERIKVPVPSCGPSSTLWTGGRHGTFKYTTSVHPKQKSSAEQPYPCAHLALATLQLHHDQDHCCKHAPPGCQGARAVMRPCLRRLWRFCAQMEIHKPGDSTVANVSITPTPVGRGQCQLVAIVASSARAGSLSLPHTASGHVELELHCKHGQDGDSAHGPVWKSHGRPLEGTKARCIRRVVAVQRATSLRAGKGPKHKGGFETAERSIAFSIPKTSGCAAGQPIGEACREWRRLGDGLLPCETAVDAPEAPWKHFGLTNDAPFPPPTRPPHSCNPQKHLRQAARGAFSDKGTMATLAESPTDISKHLGHSWTGTGLLGALGMLPLDPSVLARPTPAKVSAGAHQSQPHFVHHPHAHDMPPPTTLHCDNAHHITHKSTTNKPIPNCDCR</sequence>
<organism evidence="2 3">
    <name type="scientific">Bipolaris victoriae (strain FI3)</name>
    <name type="common">Victoria blight of oats agent</name>
    <name type="synonym">Cochliobolus victoriae</name>
    <dbReference type="NCBI Taxonomy" id="930091"/>
    <lineage>
        <taxon>Eukaryota</taxon>
        <taxon>Fungi</taxon>
        <taxon>Dikarya</taxon>
        <taxon>Ascomycota</taxon>
        <taxon>Pezizomycotina</taxon>
        <taxon>Dothideomycetes</taxon>
        <taxon>Pleosporomycetidae</taxon>
        <taxon>Pleosporales</taxon>
        <taxon>Pleosporineae</taxon>
        <taxon>Pleosporaceae</taxon>
        <taxon>Bipolaris</taxon>
    </lineage>
</organism>
<keyword evidence="3" id="KW-1185">Reference proteome</keyword>
<reference evidence="2 3" key="1">
    <citation type="journal article" date="2013" name="PLoS Genet.">
        <title>Comparative genome structure, secondary metabolite, and effector coding capacity across Cochliobolus pathogens.</title>
        <authorList>
            <person name="Condon B.J."/>
            <person name="Leng Y."/>
            <person name="Wu D."/>
            <person name="Bushley K.E."/>
            <person name="Ohm R.A."/>
            <person name="Otillar R."/>
            <person name="Martin J."/>
            <person name="Schackwitz W."/>
            <person name="Grimwood J."/>
            <person name="MohdZainudin N."/>
            <person name="Xue C."/>
            <person name="Wang R."/>
            <person name="Manning V.A."/>
            <person name="Dhillon B."/>
            <person name="Tu Z.J."/>
            <person name="Steffenson B.J."/>
            <person name="Salamov A."/>
            <person name="Sun H."/>
            <person name="Lowry S."/>
            <person name="LaButti K."/>
            <person name="Han J."/>
            <person name="Copeland A."/>
            <person name="Lindquist E."/>
            <person name="Barry K."/>
            <person name="Schmutz J."/>
            <person name="Baker S.E."/>
            <person name="Ciuffetti L.M."/>
            <person name="Grigoriev I.V."/>
            <person name="Zhong S."/>
            <person name="Turgeon B.G."/>
        </authorList>
    </citation>
    <scope>NUCLEOTIDE SEQUENCE [LARGE SCALE GENOMIC DNA]</scope>
    <source>
        <strain evidence="2 3">FI3</strain>
    </source>
</reference>
<evidence type="ECO:0000256" key="1">
    <source>
        <dbReference type="SAM" id="SignalP"/>
    </source>
</evidence>
<name>W7EM45_BIPV3</name>
<dbReference type="HOGENOM" id="CLU_501524_0_0_1"/>
<feature type="chain" id="PRO_5004891798" evidence="1">
    <location>
        <begin position="23"/>
        <end position="575"/>
    </location>
</feature>
<dbReference type="RefSeq" id="XP_014557615.1">
    <property type="nucleotide sequence ID" value="XM_014702129.1"/>
</dbReference>
<dbReference type="Proteomes" id="UP000054337">
    <property type="component" value="Unassembled WGS sequence"/>
</dbReference>